<dbReference type="Proteomes" id="UP000639772">
    <property type="component" value="Unassembled WGS sequence"/>
</dbReference>
<evidence type="ECO:0000256" key="1">
    <source>
        <dbReference type="ARBA" id="ARBA00010118"/>
    </source>
</evidence>
<comment type="similarity">
    <text evidence="1">Belongs to the glycosyltransferase 90 family.</text>
</comment>
<keyword evidence="4" id="KW-1133">Transmembrane helix</keyword>
<dbReference type="PANTHER" id="PTHR12203:SF35">
    <property type="entry name" value="PROTEIN O-GLUCOSYLTRANSFERASE 1"/>
    <property type="match status" value="1"/>
</dbReference>
<dbReference type="AlphaFoldDB" id="A0A835V101"/>
<feature type="region of interest" description="Disordered" evidence="3">
    <location>
        <begin position="473"/>
        <end position="492"/>
    </location>
</feature>
<organism evidence="6 8">
    <name type="scientific">Vanilla planifolia</name>
    <name type="common">Vanilla</name>
    <dbReference type="NCBI Taxonomy" id="51239"/>
    <lineage>
        <taxon>Eukaryota</taxon>
        <taxon>Viridiplantae</taxon>
        <taxon>Streptophyta</taxon>
        <taxon>Embryophyta</taxon>
        <taxon>Tracheophyta</taxon>
        <taxon>Spermatophyta</taxon>
        <taxon>Magnoliopsida</taxon>
        <taxon>Liliopsida</taxon>
        <taxon>Asparagales</taxon>
        <taxon>Orchidaceae</taxon>
        <taxon>Vanilloideae</taxon>
        <taxon>Vanilleae</taxon>
        <taxon>Vanilla</taxon>
    </lineage>
</organism>
<evidence type="ECO:0000256" key="2">
    <source>
        <dbReference type="ARBA" id="ARBA00022679"/>
    </source>
</evidence>
<proteinExistence type="inferred from homology"/>
<evidence type="ECO:0000259" key="5">
    <source>
        <dbReference type="SMART" id="SM00672"/>
    </source>
</evidence>
<evidence type="ECO:0000256" key="4">
    <source>
        <dbReference type="SAM" id="Phobius"/>
    </source>
</evidence>
<evidence type="ECO:0000313" key="9">
    <source>
        <dbReference type="Proteomes" id="UP000639772"/>
    </source>
</evidence>
<accession>A0A835V101</accession>
<dbReference type="GO" id="GO:0016740">
    <property type="term" value="F:transferase activity"/>
    <property type="evidence" value="ECO:0007669"/>
    <property type="project" value="UniProtKB-KW"/>
</dbReference>
<evidence type="ECO:0000313" key="7">
    <source>
        <dbReference type="EMBL" id="KAG0483314.1"/>
    </source>
</evidence>
<feature type="transmembrane region" description="Helical" evidence="4">
    <location>
        <begin position="31"/>
        <end position="53"/>
    </location>
</feature>
<comment type="caution">
    <text evidence="6">The sequence shown here is derived from an EMBL/GenBank/DDBJ whole genome shotgun (WGS) entry which is preliminary data.</text>
</comment>
<dbReference type="OrthoDB" id="202415at2759"/>
<dbReference type="PANTHER" id="PTHR12203">
    <property type="entry name" value="KDEL LYS-ASP-GLU-LEU CONTAINING - RELATED"/>
    <property type="match status" value="1"/>
</dbReference>
<keyword evidence="4" id="KW-0812">Transmembrane</keyword>
<dbReference type="InterPro" id="IPR051091">
    <property type="entry name" value="O-Glucosyltr/Glycosyltrsf_90"/>
</dbReference>
<dbReference type="SMART" id="SM00672">
    <property type="entry name" value="CAP10"/>
    <property type="match status" value="1"/>
</dbReference>
<keyword evidence="4" id="KW-0472">Membrane</keyword>
<dbReference type="EMBL" id="JADCNM010000005">
    <property type="protein sequence ID" value="KAG0483314.1"/>
    <property type="molecule type" value="Genomic_DNA"/>
</dbReference>
<keyword evidence="8" id="KW-1185">Reference proteome</keyword>
<dbReference type="Pfam" id="PF05686">
    <property type="entry name" value="Glyco_transf_90"/>
    <property type="match status" value="1"/>
</dbReference>
<dbReference type="InterPro" id="IPR006598">
    <property type="entry name" value="CAP10"/>
</dbReference>
<evidence type="ECO:0000256" key="3">
    <source>
        <dbReference type="SAM" id="MobiDB-lite"/>
    </source>
</evidence>
<dbReference type="EMBL" id="JADCNL010000005">
    <property type="protein sequence ID" value="KAG0480848.1"/>
    <property type="molecule type" value="Genomic_DNA"/>
</dbReference>
<sequence>MGIPMAVSTTLRRSRLSSHLLRRRLVSTSTFTFTMLIFLSCILILSFIVYMAVENAASRIRTLAGHNLEATPWHPFDIRERHLDASASRILRCSYLSCLGLSTAFTNSSFSSSSSASSPSLACPSFFRSIHHDLEPWRQSRISRSALDEARKHAAMRIVILGGTRIYVDLYYSCVQSRAMFTVWGLLQLLRTFPGKVADVDILFDCMDRPAIKRTVYNPAATGSPPPPLFRYCTTKDHFDIPFPDWSFWGWPEINIRPWDEQFKEIKHCSQSIPWKMRDATAYWKGNTDVQSPIRTELLNCNDTEQWKSQIMHQDWIQESKYGFQNSKLSQQCKHRYKIYAEGFAWSVSLKYILSCGSVPLIIDPQYEDFFSRGLIAAENYMPISSKSLCPSIKSVVDWGNKHPDKAEAIGKNGQKLMQELNMDRVYDYMFHLLAEYSKLQDFKPSPPASAREVCAHLVLCFADAKQRELLEKSSATLSSSPPCAFPPLKDE</sequence>
<gene>
    <name evidence="7" type="ORF">HPP92_011398</name>
    <name evidence="6" type="ORF">HPP92_011706</name>
</gene>
<feature type="domain" description="Glycosyl transferase CAP10" evidence="5">
    <location>
        <begin position="196"/>
        <end position="444"/>
    </location>
</feature>
<keyword evidence="2" id="KW-0808">Transferase</keyword>
<evidence type="ECO:0000313" key="6">
    <source>
        <dbReference type="EMBL" id="KAG0480848.1"/>
    </source>
</evidence>
<protein>
    <recommendedName>
        <fullName evidence="5">Glycosyl transferase CAP10 domain-containing protein</fullName>
    </recommendedName>
</protein>
<evidence type="ECO:0000313" key="8">
    <source>
        <dbReference type="Proteomes" id="UP000636800"/>
    </source>
</evidence>
<name>A0A835V101_VANPL</name>
<dbReference type="Proteomes" id="UP000636800">
    <property type="component" value="Chromosome 5"/>
</dbReference>
<reference evidence="8 9" key="1">
    <citation type="journal article" date="2020" name="Nat. Food">
        <title>A phased Vanilla planifolia genome enables genetic improvement of flavour and production.</title>
        <authorList>
            <person name="Hasing T."/>
            <person name="Tang H."/>
            <person name="Brym M."/>
            <person name="Khazi F."/>
            <person name="Huang T."/>
            <person name="Chambers A.H."/>
        </authorList>
    </citation>
    <scope>NUCLEOTIDE SEQUENCE [LARGE SCALE GENOMIC DNA]</scope>
    <source>
        <tissue evidence="6">Leaf</tissue>
    </source>
</reference>